<proteinExistence type="inferred from homology"/>
<dbReference type="Proteomes" id="UP000193570">
    <property type="component" value="Unassembled WGS sequence"/>
</dbReference>
<dbReference type="CDD" id="cd19961">
    <property type="entry name" value="EcYidC-like_peri"/>
    <property type="match status" value="1"/>
</dbReference>
<dbReference type="InterPro" id="IPR047196">
    <property type="entry name" value="YidC_ALB_C"/>
</dbReference>
<evidence type="ECO:0000256" key="10">
    <source>
        <dbReference type="ARBA" id="ARBA00023186"/>
    </source>
</evidence>
<dbReference type="Pfam" id="PF02096">
    <property type="entry name" value="60KD_IMP"/>
    <property type="match status" value="1"/>
</dbReference>
<comment type="subcellular location">
    <subcellularLocation>
        <location evidence="1">Cell inner membrane</location>
        <topology evidence="1">Multi-pass membrane protein</topology>
    </subcellularLocation>
    <subcellularLocation>
        <location evidence="13">Cell membrane</location>
        <topology evidence="13">Multi-pass membrane protein</topology>
    </subcellularLocation>
</comment>
<keyword evidence="7 13" id="KW-0653">Protein transport</keyword>
<dbReference type="GO" id="GO:0015031">
    <property type="term" value="P:protein transport"/>
    <property type="evidence" value="ECO:0007669"/>
    <property type="project" value="UniProtKB-KW"/>
</dbReference>
<dbReference type="RefSeq" id="WP_085790346.1">
    <property type="nucleotide sequence ID" value="NZ_FWFK01000001.1"/>
</dbReference>
<comment type="similarity">
    <text evidence="2 13">Belongs to the OXA1/ALB3/YidC family. Type 1 subfamily.</text>
</comment>
<comment type="function">
    <text evidence="13">Required for the insertion and/or proper folding and/or complex formation of integral membrane proteins into the membrane. Involved in integration of membrane proteins that insert both dependently and independently of the Sec translocase complex, as well as at least some lipoproteins. Aids folding of multispanning membrane proteins.</text>
</comment>
<dbReference type="PANTHER" id="PTHR12428">
    <property type="entry name" value="OXA1"/>
    <property type="match status" value="1"/>
</dbReference>
<dbReference type="PANTHER" id="PTHR12428:SF65">
    <property type="entry name" value="CYTOCHROME C OXIDASE ASSEMBLY PROTEIN COX18, MITOCHONDRIAL"/>
    <property type="match status" value="1"/>
</dbReference>
<sequence>MDDQNRNLIVATALSFLVILVWFVLFPPPEPDPNAQQTETSESEQVGTPGDNPEAIAPSAQPDSATTDTGLSAEADPEAPRVSIETPRLTGSISTLGGRIDDLQLKDYTETIEEDSEIVHLFNPVGGDDAYYALYGWAPGQGLAVDAVPGPNTTWQAEDGATLTPDSPVTLTWDSPAGLTFSRTISVDDDYMFTVTQRVENTGEGTASLAPYGILRRHGEPANAKNFFILHEGAMAMADGELSETSWGGLTDLDTDSALGVPAETFQVGENGWIGFTDHYWMSTLIPDAGQRFRAVAKYDPRTDIYQTEQVLPTQTVQAGGSAEVSTRLFAGAKEWSTIREYQNQPGTLARLFGAEVDPDRQPIDRFVDSIDWGWFFFLTKPIFAVLHALNAFIGNMGVAIIVLTLLIKALLLPLAYKSYVSMAKMKELQPEMEKLKERAGDDRQKLQQEMMELYKKEKVNPASGCLPILLQIPIFFSLYKVIFVTLELRHAPFFGPFQDLSAPDPTSIMNLWGILPWGAPEAGTLLALVFIGILPLLLGVSMWLQQKLNPAPPDPTQAMIFAWMPWVFMFMLGSFASGLVVYWIANNTITFTQQYAIMRSQGYTPDVFGNIKASFKRGAKSSGDSGK</sequence>
<dbReference type="InterPro" id="IPR019998">
    <property type="entry name" value="Membr_insert_YidC"/>
</dbReference>
<feature type="domain" description="Membrane insertase YidC/Oxa/ALB C-terminal" evidence="15">
    <location>
        <begin position="397"/>
        <end position="600"/>
    </location>
</feature>
<dbReference type="GO" id="GO:0051205">
    <property type="term" value="P:protein insertion into membrane"/>
    <property type="evidence" value="ECO:0007669"/>
    <property type="project" value="TreeGrafter"/>
</dbReference>
<feature type="transmembrane region" description="Helical" evidence="13">
    <location>
        <begin position="526"/>
        <end position="545"/>
    </location>
</feature>
<dbReference type="NCBIfam" id="TIGR03593">
    <property type="entry name" value="yidC_nterm"/>
    <property type="match status" value="1"/>
</dbReference>
<accession>A0A1X6YFP9</accession>
<comment type="subunit">
    <text evidence="13">Interacts with the Sec translocase complex via SecD. Specifically interacts with transmembrane segments of nascent integral membrane proteins during membrane integration.</text>
</comment>
<dbReference type="InterPro" id="IPR001708">
    <property type="entry name" value="YidC/ALB3/OXA1/COX18"/>
</dbReference>
<keyword evidence="8 13" id="KW-1133">Transmembrane helix</keyword>
<keyword evidence="6 13" id="KW-0812">Transmembrane</keyword>
<feature type="domain" description="Membrane insertase YidC N-terminal" evidence="16">
    <location>
        <begin position="81"/>
        <end position="385"/>
    </location>
</feature>
<reference evidence="17 18" key="1">
    <citation type="submission" date="2017-03" db="EMBL/GenBank/DDBJ databases">
        <authorList>
            <person name="Afonso C.L."/>
            <person name="Miller P.J."/>
            <person name="Scott M.A."/>
            <person name="Spackman E."/>
            <person name="Goraichik I."/>
            <person name="Dimitrov K.M."/>
            <person name="Suarez D.L."/>
            <person name="Swayne D.E."/>
        </authorList>
    </citation>
    <scope>NUCLEOTIDE SEQUENCE [LARGE SCALE GENOMIC DNA]</scope>
    <source>
        <strain evidence="17 18">CECT 8625</strain>
    </source>
</reference>
<evidence type="ECO:0000256" key="7">
    <source>
        <dbReference type="ARBA" id="ARBA00022927"/>
    </source>
</evidence>
<dbReference type="NCBIfam" id="NF002353">
    <property type="entry name" value="PRK01318.1-4"/>
    <property type="match status" value="1"/>
</dbReference>
<dbReference type="InterPro" id="IPR038221">
    <property type="entry name" value="YidC_periplasmic_sf"/>
</dbReference>
<dbReference type="CDD" id="cd20070">
    <property type="entry name" value="5TM_YidC_Alb3"/>
    <property type="match status" value="1"/>
</dbReference>
<protein>
    <recommendedName>
        <fullName evidence="3 13">Membrane protein insertase YidC</fullName>
    </recommendedName>
    <alternativeName>
        <fullName evidence="12 13">Foldase YidC</fullName>
    </alternativeName>
    <alternativeName>
        <fullName evidence="11 13">Membrane integrase YidC</fullName>
    </alternativeName>
    <alternativeName>
        <fullName evidence="13">Membrane protein YidC</fullName>
    </alternativeName>
</protein>
<feature type="region of interest" description="Disordered" evidence="14">
    <location>
        <begin position="31"/>
        <end position="90"/>
    </location>
</feature>
<evidence type="ECO:0000259" key="16">
    <source>
        <dbReference type="Pfam" id="PF14849"/>
    </source>
</evidence>
<evidence type="ECO:0000256" key="11">
    <source>
        <dbReference type="ARBA" id="ARBA00033245"/>
    </source>
</evidence>
<evidence type="ECO:0000256" key="8">
    <source>
        <dbReference type="ARBA" id="ARBA00022989"/>
    </source>
</evidence>
<feature type="transmembrane region" description="Helical" evidence="13">
    <location>
        <begin position="7"/>
        <end position="26"/>
    </location>
</feature>
<dbReference type="Pfam" id="PF14849">
    <property type="entry name" value="YidC_periplas"/>
    <property type="match status" value="1"/>
</dbReference>
<evidence type="ECO:0000256" key="14">
    <source>
        <dbReference type="SAM" id="MobiDB-lite"/>
    </source>
</evidence>
<dbReference type="NCBIfam" id="TIGR03592">
    <property type="entry name" value="yidC_oxa1_cterm"/>
    <property type="match status" value="1"/>
</dbReference>
<keyword evidence="10 13" id="KW-0143">Chaperone</keyword>
<dbReference type="Gene3D" id="2.70.98.90">
    <property type="match status" value="1"/>
</dbReference>
<dbReference type="PRINTS" id="PR01900">
    <property type="entry name" value="YIDCPROTEIN"/>
</dbReference>
<dbReference type="PRINTS" id="PR00701">
    <property type="entry name" value="60KDINNERMP"/>
</dbReference>
<dbReference type="GO" id="GO:0005886">
    <property type="term" value="C:plasma membrane"/>
    <property type="evidence" value="ECO:0007669"/>
    <property type="project" value="UniProtKB-SubCell"/>
</dbReference>
<gene>
    <name evidence="13 17" type="primary">yidC</name>
    <name evidence="17" type="ORF">ROJ8625_00609</name>
</gene>
<dbReference type="HAMAP" id="MF_01810">
    <property type="entry name" value="YidC_type1"/>
    <property type="match status" value="1"/>
</dbReference>
<evidence type="ECO:0000256" key="5">
    <source>
        <dbReference type="ARBA" id="ARBA00022475"/>
    </source>
</evidence>
<evidence type="ECO:0000256" key="13">
    <source>
        <dbReference type="HAMAP-Rule" id="MF_01810"/>
    </source>
</evidence>
<feature type="compositionally biased region" description="Polar residues" evidence="14">
    <location>
        <begin position="34"/>
        <end position="46"/>
    </location>
</feature>
<feature type="compositionally biased region" description="Polar residues" evidence="14">
    <location>
        <begin position="61"/>
        <end position="70"/>
    </location>
</feature>
<evidence type="ECO:0000313" key="17">
    <source>
        <dbReference type="EMBL" id="SLN18076.1"/>
    </source>
</evidence>
<dbReference type="GO" id="GO:0032977">
    <property type="term" value="F:membrane insertase activity"/>
    <property type="evidence" value="ECO:0007669"/>
    <property type="project" value="InterPro"/>
</dbReference>
<feature type="transmembrane region" description="Helical" evidence="13">
    <location>
        <begin position="393"/>
        <end position="417"/>
    </location>
</feature>
<feature type="transmembrane region" description="Helical" evidence="13">
    <location>
        <begin position="566"/>
        <end position="586"/>
    </location>
</feature>
<dbReference type="OrthoDB" id="9780552at2"/>
<organism evidence="17 18">
    <name type="scientific">Roseivivax jejudonensis</name>
    <dbReference type="NCBI Taxonomy" id="1529041"/>
    <lineage>
        <taxon>Bacteria</taxon>
        <taxon>Pseudomonadati</taxon>
        <taxon>Pseudomonadota</taxon>
        <taxon>Alphaproteobacteria</taxon>
        <taxon>Rhodobacterales</taxon>
        <taxon>Roseobacteraceae</taxon>
        <taxon>Roseivivax</taxon>
    </lineage>
</organism>
<evidence type="ECO:0000256" key="1">
    <source>
        <dbReference type="ARBA" id="ARBA00004429"/>
    </source>
</evidence>
<dbReference type="AlphaFoldDB" id="A0A1X6YFP9"/>
<dbReference type="EMBL" id="FWFK01000001">
    <property type="protein sequence ID" value="SLN18076.1"/>
    <property type="molecule type" value="Genomic_DNA"/>
</dbReference>
<evidence type="ECO:0000256" key="2">
    <source>
        <dbReference type="ARBA" id="ARBA00010527"/>
    </source>
</evidence>
<evidence type="ECO:0000256" key="12">
    <source>
        <dbReference type="ARBA" id="ARBA00033342"/>
    </source>
</evidence>
<name>A0A1X6YFP9_9RHOB</name>
<evidence type="ECO:0000259" key="15">
    <source>
        <dbReference type="Pfam" id="PF02096"/>
    </source>
</evidence>
<evidence type="ECO:0000256" key="4">
    <source>
        <dbReference type="ARBA" id="ARBA00022448"/>
    </source>
</evidence>
<evidence type="ECO:0000256" key="9">
    <source>
        <dbReference type="ARBA" id="ARBA00023136"/>
    </source>
</evidence>
<keyword evidence="9 13" id="KW-0472">Membrane</keyword>
<keyword evidence="4 13" id="KW-0813">Transport</keyword>
<keyword evidence="5 13" id="KW-1003">Cell membrane</keyword>
<evidence type="ECO:0000256" key="6">
    <source>
        <dbReference type="ARBA" id="ARBA00022692"/>
    </source>
</evidence>
<keyword evidence="18" id="KW-1185">Reference proteome</keyword>
<dbReference type="InterPro" id="IPR028055">
    <property type="entry name" value="YidC/Oxa/ALB_C"/>
</dbReference>
<evidence type="ECO:0000313" key="18">
    <source>
        <dbReference type="Proteomes" id="UP000193570"/>
    </source>
</evidence>
<evidence type="ECO:0000256" key="3">
    <source>
        <dbReference type="ARBA" id="ARBA00015325"/>
    </source>
</evidence>
<dbReference type="InterPro" id="IPR028053">
    <property type="entry name" value="Membr_insert_YidC_N"/>
</dbReference>